<reference evidence="2 3" key="1">
    <citation type="journal article" date="2017" name="MBio">
        <title>Type VI secretion-mediated competition in the bee gut microbiome.</title>
        <authorList>
            <person name="Steele M.I."/>
            <person name="Kwong W.K."/>
            <person name="Powell J.E."/>
            <person name="Whiteley M."/>
            <person name="Moran N.A."/>
        </authorList>
    </citation>
    <scope>NUCLEOTIDE SEQUENCE [LARGE SCALE GENOMIC DNA]</scope>
    <source>
        <strain evidence="2 3">PEB0171</strain>
    </source>
</reference>
<feature type="signal peptide" evidence="1">
    <location>
        <begin position="1"/>
        <end position="20"/>
    </location>
</feature>
<evidence type="ECO:0000313" key="2">
    <source>
        <dbReference type="EMBL" id="PIT64247.1"/>
    </source>
</evidence>
<dbReference type="Proteomes" id="UP000231094">
    <property type="component" value="Unassembled WGS sequence"/>
</dbReference>
<accession>A0A2N9Y641</accession>
<gene>
    <name evidence="2" type="ORF">BHC47_02410</name>
</gene>
<evidence type="ECO:0000256" key="1">
    <source>
        <dbReference type="SAM" id="SignalP"/>
    </source>
</evidence>
<proteinExistence type="predicted"/>
<evidence type="ECO:0000313" key="3">
    <source>
        <dbReference type="Proteomes" id="UP000231094"/>
    </source>
</evidence>
<dbReference type="EMBL" id="MEIV01000018">
    <property type="protein sequence ID" value="PIT64247.1"/>
    <property type="molecule type" value="Genomic_DNA"/>
</dbReference>
<dbReference type="AlphaFoldDB" id="A0A2N9Y641"/>
<dbReference type="PROSITE" id="PS51257">
    <property type="entry name" value="PROKAR_LIPOPROTEIN"/>
    <property type="match status" value="1"/>
</dbReference>
<comment type="caution">
    <text evidence="2">The sequence shown here is derived from an EMBL/GenBank/DDBJ whole genome shotgun (WGS) entry which is preliminary data.</text>
</comment>
<evidence type="ECO:0008006" key="4">
    <source>
        <dbReference type="Google" id="ProtNLM"/>
    </source>
</evidence>
<dbReference type="RefSeq" id="WP_100116495.1">
    <property type="nucleotide sequence ID" value="NZ_JBNPAZ010000018.1"/>
</dbReference>
<feature type="chain" id="PRO_5014867286" description="Lipoprotein" evidence="1">
    <location>
        <begin position="21"/>
        <end position="413"/>
    </location>
</feature>
<keyword evidence="1" id="KW-0732">Signal</keyword>
<name>A0A2N9Y641_9NEIS</name>
<protein>
    <recommendedName>
        <fullName evidence="4">Lipoprotein</fullName>
    </recommendedName>
</protein>
<sequence length="413" mass="46594">MKLKFTKIILMLAVAGMVSACSDKNEKSPDKMVRTGIQRIMTEDNQFNFSGSYQLEFIIQNNENKSPSEITEPTIASEVSASEAFVSEEYDDDTSELTEYDDDTSELTEYHRKQRDLYNKSIGQFLEQFGKSFSVPFTGAVDMKKGVMEVIPEVRYEDKNVLISFKFPTYLDFNNLSLYLDGSAITHLSDIMPDNKMVVGDKYMQFAVPQDKAQHLPVADLLKSLPKSVDDCYASIDPSAFKKVNVDEFGKTLEAKYQVNLNTDYASSLKCNTVTLQSLSKALKETAAKADQNNKYKPEDYAMLENIIDGLASIYSDSNNALADTPMGAHMKQLKNQSNLIVVVNFYFDSKGRIIGIRIKTDDIPMAITGREEPKGTIRIDYKFRMDYTGSPKFTMQPTPQNSINMGSRLGWY</sequence>
<organism evidence="2 3">
    <name type="scientific">Snodgrassella alvi</name>
    <dbReference type="NCBI Taxonomy" id="1196083"/>
    <lineage>
        <taxon>Bacteria</taxon>
        <taxon>Pseudomonadati</taxon>
        <taxon>Pseudomonadota</taxon>
        <taxon>Betaproteobacteria</taxon>
        <taxon>Neisseriales</taxon>
        <taxon>Neisseriaceae</taxon>
        <taxon>Snodgrassella</taxon>
    </lineage>
</organism>